<name>A0AAD7ELV3_9AGAR</name>
<accession>A0AAD7ELV3</accession>
<organism evidence="1 2">
    <name type="scientific">Mycena albidolilacea</name>
    <dbReference type="NCBI Taxonomy" id="1033008"/>
    <lineage>
        <taxon>Eukaryota</taxon>
        <taxon>Fungi</taxon>
        <taxon>Dikarya</taxon>
        <taxon>Basidiomycota</taxon>
        <taxon>Agaricomycotina</taxon>
        <taxon>Agaricomycetes</taxon>
        <taxon>Agaricomycetidae</taxon>
        <taxon>Agaricales</taxon>
        <taxon>Marasmiineae</taxon>
        <taxon>Mycenaceae</taxon>
        <taxon>Mycena</taxon>
    </lineage>
</organism>
<evidence type="ECO:0000313" key="1">
    <source>
        <dbReference type="EMBL" id="KAJ7339023.1"/>
    </source>
</evidence>
<evidence type="ECO:0000313" key="2">
    <source>
        <dbReference type="Proteomes" id="UP001218218"/>
    </source>
</evidence>
<dbReference type="AlphaFoldDB" id="A0AAD7ELV3"/>
<dbReference type="Proteomes" id="UP001218218">
    <property type="component" value="Unassembled WGS sequence"/>
</dbReference>
<gene>
    <name evidence="1" type="ORF">DFH08DRAFT_875997</name>
</gene>
<dbReference type="EMBL" id="JARIHO010000028">
    <property type="protein sequence ID" value="KAJ7339023.1"/>
    <property type="molecule type" value="Genomic_DNA"/>
</dbReference>
<keyword evidence="2" id="KW-1185">Reference proteome</keyword>
<reference evidence="1" key="1">
    <citation type="submission" date="2023-03" db="EMBL/GenBank/DDBJ databases">
        <title>Massive genome expansion in bonnet fungi (Mycena s.s.) driven by repeated elements and novel gene families across ecological guilds.</title>
        <authorList>
            <consortium name="Lawrence Berkeley National Laboratory"/>
            <person name="Harder C.B."/>
            <person name="Miyauchi S."/>
            <person name="Viragh M."/>
            <person name="Kuo A."/>
            <person name="Thoen E."/>
            <person name="Andreopoulos B."/>
            <person name="Lu D."/>
            <person name="Skrede I."/>
            <person name="Drula E."/>
            <person name="Henrissat B."/>
            <person name="Morin E."/>
            <person name="Kohler A."/>
            <person name="Barry K."/>
            <person name="LaButti K."/>
            <person name="Morin E."/>
            <person name="Salamov A."/>
            <person name="Lipzen A."/>
            <person name="Mereny Z."/>
            <person name="Hegedus B."/>
            <person name="Baldrian P."/>
            <person name="Stursova M."/>
            <person name="Weitz H."/>
            <person name="Taylor A."/>
            <person name="Grigoriev I.V."/>
            <person name="Nagy L.G."/>
            <person name="Martin F."/>
            <person name="Kauserud H."/>
        </authorList>
    </citation>
    <scope>NUCLEOTIDE SEQUENCE</scope>
    <source>
        <strain evidence="1">CBHHK002</strain>
    </source>
</reference>
<sequence>MAPRTLALCTLRAHSTGHRCPGPVSVALHCAPPLPLTSRLSPCHSSRQLAAPVYRPLPTGRRLCSPPTRCPKCGPTGQCRRPKVVAEKPGVESTVHHSGSRRPSADAVLNTPAYGLVRLPKTYRNRPVKPLKPHFYGPYLYGSCRTLLDPLQTVTFLCALLPSPPSIAR</sequence>
<proteinExistence type="predicted"/>
<comment type="caution">
    <text evidence="1">The sequence shown here is derived from an EMBL/GenBank/DDBJ whole genome shotgun (WGS) entry which is preliminary data.</text>
</comment>
<protein>
    <submittedName>
        <fullName evidence="1">Uncharacterized protein</fullName>
    </submittedName>
</protein>